<feature type="domain" description="SSD" evidence="18">
    <location>
        <begin position="363"/>
        <end position="521"/>
    </location>
</feature>
<dbReference type="GO" id="GO:0032936">
    <property type="term" value="C:SREBP-SCAP complex"/>
    <property type="evidence" value="ECO:0007669"/>
    <property type="project" value="TreeGrafter"/>
</dbReference>
<accession>A0A4P9ZNZ9</accession>
<dbReference type="PANTHER" id="PTHR46378:SF1">
    <property type="entry name" value="STEROL REGULATORY ELEMENT-BINDING PROTEIN CLEAVAGE-ACTIVATING PROTEIN"/>
    <property type="match status" value="1"/>
</dbReference>
<feature type="region of interest" description="Disordered" evidence="16">
    <location>
        <begin position="1523"/>
        <end position="1644"/>
    </location>
</feature>
<evidence type="ECO:0000256" key="12">
    <source>
        <dbReference type="ARBA" id="ARBA00023121"/>
    </source>
</evidence>
<dbReference type="GO" id="GO:0032934">
    <property type="term" value="F:sterol binding"/>
    <property type="evidence" value="ECO:0007669"/>
    <property type="project" value="InterPro"/>
</dbReference>
<dbReference type="Pfam" id="PF12349">
    <property type="entry name" value="Sterol-sensing"/>
    <property type="match status" value="1"/>
</dbReference>
<keyword evidence="13 17" id="KW-0472">Membrane</keyword>
<evidence type="ECO:0000256" key="7">
    <source>
        <dbReference type="ARBA" id="ARBA00022737"/>
    </source>
</evidence>
<evidence type="ECO:0000256" key="9">
    <source>
        <dbReference type="ARBA" id="ARBA00022989"/>
    </source>
</evidence>
<evidence type="ECO:0000256" key="11">
    <source>
        <dbReference type="ARBA" id="ARBA00023098"/>
    </source>
</evidence>
<keyword evidence="14" id="KW-0325">Glycoprotein</keyword>
<evidence type="ECO:0000256" key="2">
    <source>
        <dbReference type="ARBA" id="ARBA00004653"/>
    </source>
</evidence>
<dbReference type="GO" id="GO:0032933">
    <property type="term" value="P:SREBP signaling pathway"/>
    <property type="evidence" value="ECO:0007669"/>
    <property type="project" value="InterPro"/>
</dbReference>
<feature type="transmembrane region" description="Helical" evidence="17">
    <location>
        <begin position="360"/>
        <end position="380"/>
    </location>
</feature>
<dbReference type="EMBL" id="ML002987">
    <property type="protein sequence ID" value="RKP35017.1"/>
    <property type="molecule type" value="Genomic_DNA"/>
</dbReference>
<comment type="subcellular location">
    <subcellularLocation>
        <location evidence="1">Endoplasmic reticulum membrane</location>
        <topology evidence="1">Multi-pass membrane protein</topology>
    </subcellularLocation>
    <subcellularLocation>
        <location evidence="2">Golgi apparatus membrane</location>
        <topology evidence="2">Multi-pass membrane protein</topology>
    </subcellularLocation>
</comment>
<proteinExistence type="inferred from homology"/>
<dbReference type="PANTHER" id="PTHR46378">
    <property type="entry name" value="STEROL REGULATORY ELEMENT-BINDING PROTEIN CLEAVAGE-ACTIVATING PROTEIN"/>
    <property type="match status" value="1"/>
</dbReference>
<evidence type="ECO:0000256" key="4">
    <source>
        <dbReference type="ARBA" id="ARBA00019541"/>
    </source>
</evidence>
<dbReference type="SUPFAM" id="SSF82866">
    <property type="entry name" value="Multidrug efflux transporter AcrB transmembrane domain"/>
    <property type="match status" value="1"/>
</dbReference>
<evidence type="ECO:0000256" key="10">
    <source>
        <dbReference type="ARBA" id="ARBA00023034"/>
    </source>
</evidence>
<dbReference type="InterPro" id="IPR015943">
    <property type="entry name" value="WD40/YVTN_repeat-like_dom_sf"/>
</dbReference>
<feature type="region of interest" description="Disordered" evidence="16">
    <location>
        <begin position="1404"/>
        <end position="1437"/>
    </location>
</feature>
<dbReference type="SUPFAM" id="SSF50978">
    <property type="entry name" value="WD40 repeat-like"/>
    <property type="match status" value="1"/>
</dbReference>
<evidence type="ECO:0000256" key="6">
    <source>
        <dbReference type="ARBA" id="ARBA00022692"/>
    </source>
</evidence>
<sequence>MSLDEAGRPRSLGARYFYHHGRFFATYQASMLVLTVSCIAVLILPPLARLVSTAWQRREIPYTFTPISSYMRDTNFFAKVGQDPMLVWQTIKMRPQFDTMTITPAFGSPSSALLSGATNHWWGTSPDPPAYVLTKPALRYALQFQQELLTTSVSLEEVRQFLSHHPSSTRTPLDPWSDSSEPPATTRYQLSDICFRLDGQRDCLLISPLVYWKHQAQLLEADPDVEATVVRQADSPIHVMDIAVSPEMLWENLRLFNTTILSPAPGADGHGPALSDPVDLTRATADGFHLSVIAVESWQGPVTTQSVLQALIHKTVLQFNAQPSCVDGASPCLPHPRLAIKPEIGDRTFRAHFQTDYSKFALEHYFLAIGCLSLFAYIYYTFYRLDLVKSKFWLGFATTLMLICSMFLALSICTTVSRPHPFLPWEILPFFVIILGVENVHAITQSVVQVPFDLPVRERIGQGLARVGPTMLFRLLVELIALTIGVVLSVDIVKEFCVFLMLSIIVDHVFQLTFFITVLSIDIRRLEISDLYRKRTNRPDHGGQPDSATDPNFGHHPAYTRDAESSSASTTIIKAPAVLFRHLHRFWMRQRAYSIFLLVGFVGLLYYLYDHTANAVNIIFPAQENVFISNILLQDSAETLSQVMKGFHSIEKSRGLMAYYHLGATQMSEFIQQIEPQLTSPVIWGFQSWWARVQLGWSSFGQALSPYSSSLATGAGGLSSQLSAGFYFRWIAIGLGLASFFLLVWFILFGNPRRVPLPAPIRRIMTPQALSHMNPWAVTSWDARIGPQDVVDIDTQLPTNISDLRPVGSDHVWATSQTGEATLLNLGQLKAHLNRLPILSRWRSPTDSENWARPPSIWNCPSDIRTVVVGPSGPGRPLFARDCFNSWAAMADGRGGPVSVWQTIKSADGVVGLNPSIFDPTASPTLSSSRLTALALLYNTPFDGQWVIGTEPFGATKWTQLAQPYLAVAYEGATIALFPVSGLGETGPIQCQPWVTWTLEISEPIVEIHAVNNHIVCRGLSGTLHVYFIPQRVAGDSWSIANVQVSNEVSPEPPEDNSSPKPPMPPTSDSPILVYSIPAEESPVVTITSSASCPYYLFTGSRSGAVLIRDIQSGQTLVTLSEGSSPYSTQMSDVLPPTSFSWPPLSVDVPSSTTEPHRGTFNVPLPATALDTHHQPLTTLGSNRHTDCIRTIMVYPERNALKKITRLFVVTTSDDEAVQVWQLTLSDYSFEPLVSQPSWLVAGVESSYPCPTLSPPPSPTFLAWSSRHHHSRSAELSPHLVRSPVLSPHTSAPPSPTHPGLLPLFPIAPMVEGINGIGPMVTSPPRNSRRKSYHRDRTDQHQHSHHLSLANLPEEPCGATVDRAQSHTPVPSVMHLLTVSQPGCTTACLFQSFLMGVRRPSLGEDSSEMVEVPGSQPDDNSFANSARPPVPDSGSDGWEGPAAWSFWILNLADLRTSDDDPRKRQLDQSFAIKSIPLSPKSHVTSGLGDLLSVTTPWFGYPSSRSVGYSSSSSSAQRFVADGGRHFHSPLGHHGATSAQHREIHQHPSGSTHSRVSVGLASTHTRKRRPTLGSTSQATGDNAGLHLLTSTGTSAQETPGYDWPSPPRCSDDAKGSKGSNAVSQRRSLRRGTHGISGTGTWVEMQPLPISPRRSKSLEMEPAGLAELDHIAMACPRQDLGRRLSSPKLTSFNTEVTPGRGTSNGKGSSSESTRYSPPYQAVSETASELSQPSSAHVYLDPLLPFSTVRHLSLIPLEPQNTASTATGSNGQNRSVTVLIAFGNTIKSVPLII</sequence>
<evidence type="ECO:0000256" key="1">
    <source>
        <dbReference type="ARBA" id="ARBA00004477"/>
    </source>
</evidence>
<evidence type="ECO:0000256" key="8">
    <source>
        <dbReference type="ARBA" id="ARBA00022824"/>
    </source>
</evidence>
<feature type="region of interest" description="Disordered" evidence="16">
    <location>
        <begin position="164"/>
        <end position="184"/>
    </location>
</feature>
<keyword evidence="9 17" id="KW-1133">Transmembrane helix</keyword>
<dbReference type="InterPro" id="IPR053958">
    <property type="entry name" value="HMGCR/SNAP/NPC1-like_SSD"/>
</dbReference>
<dbReference type="PROSITE" id="PS50156">
    <property type="entry name" value="SSD"/>
    <property type="match status" value="1"/>
</dbReference>
<dbReference type="GO" id="GO:0005789">
    <property type="term" value="C:endoplasmic reticulum membrane"/>
    <property type="evidence" value="ECO:0007669"/>
    <property type="project" value="UniProtKB-SubCell"/>
</dbReference>
<feature type="transmembrane region" description="Helical" evidence="17">
    <location>
        <begin position="592"/>
        <end position="609"/>
    </location>
</feature>
<evidence type="ECO:0000313" key="20">
    <source>
        <dbReference type="Proteomes" id="UP000268162"/>
    </source>
</evidence>
<evidence type="ECO:0000313" key="19">
    <source>
        <dbReference type="EMBL" id="RKP35017.1"/>
    </source>
</evidence>
<organism evidence="19 20">
    <name type="scientific">Dimargaris cristalligena</name>
    <dbReference type="NCBI Taxonomy" id="215637"/>
    <lineage>
        <taxon>Eukaryota</taxon>
        <taxon>Fungi</taxon>
        <taxon>Fungi incertae sedis</taxon>
        <taxon>Zoopagomycota</taxon>
        <taxon>Kickxellomycotina</taxon>
        <taxon>Dimargaritomycetes</taxon>
        <taxon>Dimargaritales</taxon>
        <taxon>Dimargaritaceae</taxon>
        <taxon>Dimargaris</taxon>
    </lineage>
</organism>
<keyword evidence="11" id="KW-0443">Lipid metabolism</keyword>
<evidence type="ECO:0000256" key="15">
    <source>
        <dbReference type="ARBA" id="ARBA00023221"/>
    </source>
</evidence>
<dbReference type="GO" id="GO:0008202">
    <property type="term" value="P:steroid metabolic process"/>
    <property type="evidence" value="ECO:0007669"/>
    <property type="project" value="UniProtKB-KW"/>
</dbReference>
<feature type="compositionally biased region" description="Polar residues" evidence="16">
    <location>
        <begin position="1547"/>
        <end position="1562"/>
    </location>
</feature>
<evidence type="ECO:0000259" key="18">
    <source>
        <dbReference type="PROSITE" id="PS50156"/>
    </source>
</evidence>
<feature type="region of interest" description="Disordered" evidence="16">
    <location>
        <begin position="537"/>
        <end position="567"/>
    </location>
</feature>
<keyword evidence="10" id="KW-0333">Golgi apparatus</keyword>
<name>A0A4P9ZNZ9_9FUNG</name>
<protein>
    <recommendedName>
        <fullName evidence="4">Sterol regulatory element-binding protein cleavage-activating protein</fullName>
    </recommendedName>
</protein>
<reference evidence="20" key="1">
    <citation type="journal article" date="2018" name="Nat. Microbiol.">
        <title>Leveraging single-cell genomics to expand the fungal tree of life.</title>
        <authorList>
            <person name="Ahrendt S.R."/>
            <person name="Quandt C.A."/>
            <person name="Ciobanu D."/>
            <person name="Clum A."/>
            <person name="Salamov A."/>
            <person name="Andreopoulos B."/>
            <person name="Cheng J.F."/>
            <person name="Woyke T."/>
            <person name="Pelin A."/>
            <person name="Henrissat B."/>
            <person name="Reynolds N.K."/>
            <person name="Benny G.L."/>
            <person name="Smith M.E."/>
            <person name="James T.Y."/>
            <person name="Grigoriev I.V."/>
        </authorList>
    </citation>
    <scope>NUCLEOTIDE SEQUENCE [LARGE SCALE GENOMIC DNA]</scope>
    <source>
        <strain evidence="20">RSA 468</strain>
    </source>
</reference>
<feature type="compositionally biased region" description="Polar residues" evidence="16">
    <location>
        <begin position="165"/>
        <end position="184"/>
    </location>
</feature>
<feature type="region of interest" description="Disordered" evidence="16">
    <location>
        <begin position="1047"/>
        <end position="1072"/>
    </location>
</feature>
<keyword evidence="7" id="KW-0677">Repeat</keyword>
<keyword evidence="5" id="KW-0853">WD repeat</keyword>
<dbReference type="GO" id="GO:0000139">
    <property type="term" value="C:Golgi membrane"/>
    <property type="evidence" value="ECO:0007669"/>
    <property type="project" value="UniProtKB-SubCell"/>
</dbReference>
<dbReference type="InterPro" id="IPR036322">
    <property type="entry name" value="WD40_repeat_dom_sf"/>
</dbReference>
<dbReference type="Proteomes" id="UP000268162">
    <property type="component" value="Unassembled WGS sequence"/>
</dbReference>
<feature type="compositionally biased region" description="Polar residues" evidence="16">
    <location>
        <begin position="1587"/>
        <end position="1596"/>
    </location>
</feature>
<dbReference type="InterPro" id="IPR000731">
    <property type="entry name" value="SSD"/>
</dbReference>
<dbReference type="InterPro" id="IPR030225">
    <property type="entry name" value="SCAP"/>
</dbReference>
<keyword evidence="20" id="KW-1185">Reference proteome</keyword>
<feature type="transmembrane region" description="Helical" evidence="17">
    <location>
        <begin position="25"/>
        <end position="48"/>
    </location>
</feature>
<comment type="similarity">
    <text evidence="3">Belongs to the WD repeat SCAP family.</text>
</comment>
<evidence type="ECO:0000256" key="5">
    <source>
        <dbReference type="ARBA" id="ARBA00022574"/>
    </source>
</evidence>
<evidence type="ECO:0000256" key="14">
    <source>
        <dbReference type="ARBA" id="ARBA00023180"/>
    </source>
</evidence>
<evidence type="ECO:0000256" key="17">
    <source>
        <dbReference type="SAM" id="Phobius"/>
    </source>
</evidence>
<feature type="transmembrane region" description="Helical" evidence="17">
    <location>
        <begin position="497"/>
        <end position="521"/>
    </location>
</feature>
<keyword evidence="15" id="KW-0753">Steroid metabolism</keyword>
<feature type="compositionally biased region" description="Polar residues" evidence="16">
    <location>
        <begin position="1685"/>
        <end position="1713"/>
    </location>
</feature>
<gene>
    <name evidence="19" type="ORF">BJ085DRAFT_36170</name>
</gene>
<keyword evidence="8" id="KW-0256">Endoplasmic reticulum</keyword>
<dbReference type="Gene3D" id="2.130.10.10">
    <property type="entry name" value="YVTN repeat-like/Quinoprotein amine dehydrogenase"/>
    <property type="match status" value="1"/>
</dbReference>
<evidence type="ECO:0000256" key="3">
    <source>
        <dbReference type="ARBA" id="ARBA00007410"/>
    </source>
</evidence>
<keyword evidence="6 17" id="KW-0812">Transmembrane</keyword>
<feature type="transmembrane region" description="Helical" evidence="17">
    <location>
        <begin position="428"/>
        <end position="452"/>
    </location>
</feature>
<feature type="region of interest" description="Disordered" evidence="16">
    <location>
        <begin position="1318"/>
        <end position="1349"/>
    </location>
</feature>
<keyword evidence="12" id="KW-0446">Lipid-binding</keyword>
<feature type="transmembrane region" description="Helical" evidence="17">
    <location>
        <begin position="727"/>
        <end position="748"/>
    </location>
</feature>
<feature type="transmembrane region" description="Helical" evidence="17">
    <location>
        <begin position="392"/>
        <end position="416"/>
    </location>
</feature>
<dbReference type="STRING" id="215637.A0A4P9ZNZ9"/>
<evidence type="ECO:0000256" key="13">
    <source>
        <dbReference type="ARBA" id="ARBA00023136"/>
    </source>
</evidence>
<dbReference type="GO" id="GO:0045540">
    <property type="term" value="P:regulation of cholesterol biosynthetic process"/>
    <property type="evidence" value="ECO:0007669"/>
    <property type="project" value="TreeGrafter"/>
</dbReference>
<feature type="transmembrane region" description="Helical" evidence="17">
    <location>
        <begin position="472"/>
        <end position="490"/>
    </location>
</feature>
<evidence type="ECO:0000256" key="16">
    <source>
        <dbReference type="SAM" id="MobiDB-lite"/>
    </source>
</evidence>
<feature type="region of interest" description="Disordered" evidence="16">
    <location>
        <begin position="1680"/>
        <end position="1725"/>
    </location>
</feature>